<dbReference type="AlphaFoldDB" id="A0A0F9KV99"/>
<dbReference type="EMBL" id="LAZR01007380">
    <property type="protein sequence ID" value="KKM85628.1"/>
    <property type="molecule type" value="Genomic_DNA"/>
</dbReference>
<gene>
    <name evidence="1" type="ORF">LCGC14_1287090</name>
</gene>
<name>A0A0F9KV99_9ZZZZ</name>
<proteinExistence type="predicted"/>
<reference evidence="1" key="1">
    <citation type="journal article" date="2015" name="Nature">
        <title>Complex archaea that bridge the gap between prokaryotes and eukaryotes.</title>
        <authorList>
            <person name="Spang A."/>
            <person name="Saw J.H."/>
            <person name="Jorgensen S.L."/>
            <person name="Zaremba-Niedzwiedzka K."/>
            <person name="Martijn J."/>
            <person name="Lind A.E."/>
            <person name="van Eijk R."/>
            <person name="Schleper C."/>
            <person name="Guy L."/>
            <person name="Ettema T.J."/>
        </authorList>
    </citation>
    <scope>NUCLEOTIDE SEQUENCE</scope>
</reference>
<protein>
    <recommendedName>
        <fullName evidence="2">UDP-N-acetylglucosamine 2-epimerase domain-containing protein</fullName>
    </recommendedName>
</protein>
<evidence type="ECO:0000313" key="1">
    <source>
        <dbReference type="EMBL" id="KKM85628.1"/>
    </source>
</evidence>
<evidence type="ECO:0008006" key="2">
    <source>
        <dbReference type="Google" id="ProtNLM"/>
    </source>
</evidence>
<dbReference type="SUPFAM" id="SSF53756">
    <property type="entry name" value="UDP-Glycosyltransferase/glycogen phosphorylase"/>
    <property type="match status" value="1"/>
</dbReference>
<organism evidence="1">
    <name type="scientific">marine sediment metagenome</name>
    <dbReference type="NCBI Taxonomy" id="412755"/>
    <lineage>
        <taxon>unclassified sequences</taxon>
        <taxon>metagenomes</taxon>
        <taxon>ecological metagenomes</taxon>
    </lineage>
</organism>
<comment type="caution">
    <text evidence="1">The sequence shown here is derived from an EMBL/GenBank/DDBJ whole genome shotgun (WGS) entry which is preliminary data.</text>
</comment>
<accession>A0A0F9KV99</accession>
<sequence>MKVLAITGTRPQIIKMGLLIKKLRIKGHNVYHVDTGQHYDKELYDDIYSSLKFEKPNKPVSFRLAISEKGVIELSANLDLNERNTLIDLIVKQNEHFQSN</sequence>
<dbReference type="Gene3D" id="3.40.50.2000">
    <property type="entry name" value="Glycogen Phosphorylase B"/>
    <property type="match status" value="1"/>
</dbReference>